<sequence length="170" mass="19195">MKKMALFLTVLLSSAAAKAADYFLPHTECDGSANVRVAPDTRSKIMTVLNYESRKHKILRKQGKWFHIQLDGIRTGYVHQSQGFIVHNYVVASPDGSANVRNNSYPEEPISQGEIIKTLPNGTRVQIAPTFRKGDWLWYSNQGAYTEKNEDGNNVSIQGYIHKSQLKRID</sequence>
<organism evidence="3 5">
    <name type="scientific">Morococcus cerebrosus</name>
    <dbReference type="NCBI Taxonomy" id="1056807"/>
    <lineage>
        <taxon>Bacteria</taxon>
        <taxon>Pseudomonadati</taxon>
        <taxon>Pseudomonadota</taxon>
        <taxon>Betaproteobacteria</taxon>
        <taxon>Neisseriales</taxon>
        <taxon>Neisseriaceae</taxon>
        <taxon>Morococcus</taxon>
    </lineage>
</organism>
<feature type="signal peptide" evidence="1">
    <location>
        <begin position="1"/>
        <end position="19"/>
    </location>
</feature>
<feature type="domain" description="SH3b" evidence="2">
    <location>
        <begin position="32"/>
        <end position="81"/>
    </location>
</feature>
<evidence type="ECO:0000313" key="6">
    <source>
        <dbReference type="Proteomes" id="UP000829504"/>
    </source>
</evidence>
<keyword evidence="1" id="KW-0732">Signal</keyword>
<accession>A0A0C1E5T1</accession>
<dbReference type="Proteomes" id="UP000031390">
    <property type="component" value="Unassembled WGS sequence"/>
</dbReference>
<proteinExistence type="predicted"/>
<dbReference type="EMBL" id="CP094242">
    <property type="protein sequence ID" value="UNV86966.1"/>
    <property type="molecule type" value="Genomic_DNA"/>
</dbReference>
<reference evidence="4 6" key="2">
    <citation type="submission" date="2022-03" db="EMBL/GenBank/DDBJ databases">
        <title>Genome sequencing of Morococcus cerebrosus.</title>
        <authorList>
            <person name="Baek M.-G."/>
            <person name="Yi H."/>
        </authorList>
    </citation>
    <scope>NUCLEOTIDE SEQUENCE [LARGE SCALE GENOMIC DNA]</scope>
    <source>
        <strain evidence="4 6">CIP 81.93</strain>
    </source>
</reference>
<dbReference type="InterPro" id="IPR003646">
    <property type="entry name" value="SH3-like_bac-type"/>
</dbReference>
<dbReference type="EMBL" id="JUFZ01000055">
    <property type="protein sequence ID" value="KIC07414.1"/>
    <property type="molecule type" value="Genomic_DNA"/>
</dbReference>
<protein>
    <submittedName>
        <fullName evidence="4">SH3 domain-containing protein</fullName>
    </submittedName>
</protein>
<dbReference type="Pfam" id="PF08239">
    <property type="entry name" value="SH3_3"/>
    <property type="match status" value="1"/>
</dbReference>
<dbReference type="RefSeq" id="WP_039407626.1">
    <property type="nucleotide sequence ID" value="NZ_CP094242.1"/>
</dbReference>
<evidence type="ECO:0000313" key="3">
    <source>
        <dbReference type="EMBL" id="KIC07414.1"/>
    </source>
</evidence>
<dbReference type="AlphaFoldDB" id="A0A0C1E5T1"/>
<dbReference type="Gene3D" id="2.30.30.40">
    <property type="entry name" value="SH3 Domains"/>
    <property type="match status" value="1"/>
</dbReference>
<name>A0A0C1E5T1_9NEIS</name>
<evidence type="ECO:0000313" key="5">
    <source>
        <dbReference type="Proteomes" id="UP000031390"/>
    </source>
</evidence>
<evidence type="ECO:0000313" key="4">
    <source>
        <dbReference type="EMBL" id="UNV86966.1"/>
    </source>
</evidence>
<feature type="chain" id="PRO_5002143932" evidence="1">
    <location>
        <begin position="20"/>
        <end position="170"/>
    </location>
</feature>
<dbReference type="Proteomes" id="UP000829504">
    <property type="component" value="Chromosome"/>
</dbReference>
<evidence type="ECO:0000256" key="1">
    <source>
        <dbReference type="SAM" id="SignalP"/>
    </source>
</evidence>
<keyword evidence="6" id="KW-1185">Reference proteome</keyword>
<reference evidence="3 5" key="1">
    <citation type="submission" date="2014-12" db="EMBL/GenBank/DDBJ databases">
        <title>Genome sequence of Morococcus cerebrosus.</title>
        <authorList>
            <person name="Shin S.-K."/>
            <person name="Yi H."/>
        </authorList>
    </citation>
    <scope>NUCLEOTIDE SEQUENCE [LARGE SCALE GENOMIC DNA]</scope>
    <source>
        <strain evidence="3 5">CIP 81.93</strain>
    </source>
</reference>
<dbReference type="PATRIC" id="fig|1056807.3.peg.1341"/>
<evidence type="ECO:0000259" key="2">
    <source>
        <dbReference type="Pfam" id="PF08239"/>
    </source>
</evidence>
<gene>
    <name evidence="3" type="ORF">MCC93_13930</name>
    <name evidence="4" type="ORF">MON37_09950</name>
</gene>